<name>J3P8R9_GAET3</name>
<reference evidence="13" key="5">
    <citation type="submission" date="2018-04" db="UniProtKB">
        <authorList>
            <consortium name="EnsemblFungi"/>
        </authorList>
    </citation>
    <scope>IDENTIFICATION</scope>
    <source>
        <strain evidence="13">R3-111a-1</strain>
    </source>
</reference>
<dbReference type="InterPro" id="IPR036642">
    <property type="entry name" value="Cyt_bc1_su8_sf"/>
</dbReference>
<dbReference type="PANTHER" id="PTHR12119:SF2">
    <property type="entry name" value="CYTOCHROME B-C1 COMPLEX SUBUNIT 8"/>
    <property type="match status" value="1"/>
</dbReference>
<protein>
    <recommendedName>
        <fullName evidence="11">Cytochrome b-c1 complex subunit 8</fullName>
    </recommendedName>
    <alternativeName>
        <fullName evidence="11">Complex III subunit 8</fullName>
    </alternativeName>
</protein>
<keyword evidence="3 11" id="KW-0813">Transport</keyword>
<dbReference type="GeneID" id="20350362"/>
<dbReference type="FunFam" id="1.20.5.210:FF:000001">
    <property type="entry name" value="Cytochrome b-c1 complex subunit 8"/>
    <property type="match status" value="1"/>
</dbReference>
<evidence type="ECO:0000256" key="4">
    <source>
        <dbReference type="ARBA" id="ARBA00022660"/>
    </source>
</evidence>
<dbReference type="SUPFAM" id="SSF81508">
    <property type="entry name" value="Ubiquinone-binding protein QP-C of cytochrome bc1 complex (Ubiquinol-cytochrome c reductase)"/>
    <property type="match status" value="1"/>
</dbReference>
<dbReference type="Pfam" id="PF02939">
    <property type="entry name" value="UcrQ"/>
    <property type="match status" value="1"/>
</dbReference>
<keyword evidence="8 11" id="KW-1133">Transmembrane helix</keyword>
<evidence type="ECO:0000256" key="7">
    <source>
        <dbReference type="ARBA" id="ARBA00022982"/>
    </source>
</evidence>
<dbReference type="Proteomes" id="UP000006039">
    <property type="component" value="Unassembled WGS sequence"/>
</dbReference>
<comment type="similarity">
    <text evidence="2 11">Belongs to the UQCRQ/QCR8 family.</text>
</comment>
<dbReference type="FunCoup" id="J3P8R9">
    <property type="interactions" value="76"/>
</dbReference>
<dbReference type="GO" id="GO:0006122">
    <property type="term" value="P:mitochondrial electron transport, ubiquinol to cytochrome c"/>
    <property type="evidence" value="ECO:0007669"/>
    <property type="project" value="UniProtKB-UniRule"/>
</dbReference>
<keyword evidence="14" id="KW-1185">Reference proteome</keyword>
<evidence type="ECO:0000256" key="8">
    <source>
        <dbReference type="ARBA" id="ARBA00022989"/>
    </source>
</evidence>
<reference evidence="12" key="3">
    <citation type="submission" date="2010-09" db="EMBL/GenBank/DDBJ databases">
        <title>Annotation of Gaeumannomyces graminis var. tritici R3-111a-1.</title>
        <authorList>
            <consortium name="The Broad Institute Genome Sequencing Platform"/>
            <person name="Ma L.-J."/>
            <person name="Dead R."/>
            <person name="Young S.K."/>
            <person name="Zeng Q."/>
            <person name="Gargeya S."/>
            <person name="Fitzgerald M."/>
            <person name="Haas B."/>
            <person name="Abouelleil A."/>
            <person name="Alvarado L."/>
            <person name="Arachchi H.M."/>
            <person name="Berlin A."/>
            <person name="Brown A."/>
            <person name="Chapman S.B."/>
            <person name="Chen Z."/>
            <person name="Dunbar C."/>
            <person name="Freedman E."/>
            <person name="Gearin G."/>
            <person name="Gellesch M."/>
            <person name="Goldberg J."/>
            <person name="Griggs A."/>
            <person name="Gujja S."/>
            <person name="Heiman D."/>
            <person name="Howarth C."/>
            <person name="Larson L."/>
            <person name="Lui A."/>
            <person name="MacDonald P.J.P."/>
            <person name="Mehta T."/>
            <person name="Montmayeur A."/>
            <person name="Murphy C."/>
            <person name="Neiman D."/>
            <person name="Pearson M."/>
            <person name="Priest M."/>
            <person name="Roberts A."/>
            <person name="Saif S."/>
            <person name="Shea T."/>
            <person name="Shenoy N."/>
            <person name="Sisk P."/>
            <person name="Stolte C."/>
            <person name="Sykes S."/>
            <person name="Yandava C."/>
            <person name="Wortman J."/>
            <person name="Nusbaum C."/>
            <person name="Birren B."/>
        </authorList>
    </citation>
    <scope>NUCLEOTIDE SEQUENCE</scope>
    <source>
        <strain evidence="12">R3-111a-1</strain>
    </source>
</reference>
<evidence type="ECO:0000256" key="9">
    <source>
        <dbReference type="ARBA" id="ARBA00023128"/>
    </source>
</evidence>
<evidence type="ECO:0000256" key="3">
    <source>
        <dbReference type="ARBA" id="ARBA00022448"/>
    </source>
</evidence>
<evidence type="ECO:0000313" key="13">
    <source>
        <dbReference type="EnsemblFungi" id="EJT73053"/>
    </source>
</evidence>
<dbReference type="PANTHER" id="PTHR12119">
    <property type="entry name" value="UBIQUINOL-CYTOCHROME C REDUCTASE COMPLEX UBIQUINONE-BINDING PROTEIN QP-C"/>
    <property type="match status" value="1"/>
</dbReference>
<evidence type="ECO:0000313" key="14">
    <source>
        <dbReference type="Proteomes" id="UP000006039"/>
    </source>
</evidence>
<dbReference type="OrthoDB" id="6683853at2759"/>
<feature type="transmembrane region" description="Helical" evidence="11">
    <location>
        <begin position="69"/>
        <end position="87"/>
    </location>
</feature>
<accession>J3P8R9</accession>
<dbReference type="VEuPathDB" id="FungiDB:GGTG_09904"/>
<comment type="function">
    <text evidence="11">Component of the ubiquinol-cytochrome c oxidoreductase, a multisubunit transmembrane complex that is part of the mitochondrial electron transport chain which drives oxidative phosphorylation. The complex plays an important role in the uptake of multiple carbon sources present in different host niches.</text>
</comment>
<sequence>MRPTQTLLGGGGGPPVGKFNRYIGGWGDFGGLKQKGIITYGISPNRQRPLAGAANAAVFNTWRRFRGQVLYVVPPFVAAYYAMQWAIHRNEYLYSKEGRHELET</sequence>
<organism evidence="12">
    <name type="scientific">Gaeumannomyces tritici (strain R3-111a-1)</name>
    <name type="common">Wheat and barley take-all root rot fungus</name>
    <name type="synonym">Gaeumannomyces graminis var. tritici</name>
    <dbReference type="NCBI Taxonomy" id="644352"/>
    <lineage>
        <taxon>Eukaryota</taxon>
        <taxon>Fungi</taxon>
        <taxon>Dikarya</taxon>
        <taxon>Ascomycota</taxon>
        <taxon>Pezizomycotina</taxon>
        <taxon>Sordariomycetes</taxon>
        <taxon>Sordariomycetidae</taxon>
        <taxon>Magnaporthales</taxon>
        <taxon>Magnaporthaceae</taxon>
        <taxon>Gaeumannomyces</taxon>
    </lineage>
</organism>
<comment type="subunit">
    <text evidence="11">Component of the ubiquinol-cytochrome c oxidoreductase (cytochrome b-c1 complex, complex III, CIII), a multisubunit enzyme composed of 3 respiratory subunits cytochrome b, cytochrome c1 and Rieske protein, 2 core protein subunits, and additional low-molecular weight protein subunits. The complex exists as an obligatory dimer and forms supercomplexes (SCs) in the inner mitochondrial membrane with cytochrome c oxidase (complex IV, CIV).</text>
</comment>
<dbReference type="RefSeq" id="XP_009226027.1">
    <property type="nucleotide sequence ID" value="XM_009227763.1"/>
</dbReference>
<dbReference type="GO" id="GO:0045275">
    <property type="term" value="C:respiratory chain complex III"/>
    <property type="evidence" value="ECO:0007669"/>
    <property type="project" value="UniProtKB-UniRule"/>
</dbReference>
<dbReference type="Gene3D" id="1.20.5.210">
    <property type="entry name" value="Cytochrome b-c1 complex subunit 8"/>
    <property type="match status" value="1"/>
</dbReference>
<gene>
    <name evidence="13" type="primary">20350362</name>
    <name evidence="12" type="ORF">GGTG_09904</name>
</gene>
<keyword evidence="5 11" id="KW-0812">Transmembrane</keyword>
<reference evidence="14" key="1">
    <citation type="submission" date="2010-07" db="EMBL/GenBank/DDBJ databases">
        <title>The genome sequence of Gaeumannomyces graminis var. tritici strain R3-111a-1.</title>
        <authorList>
            <consortium name="The Broad Institute Genome Sequencing Platform"/>
            <person name="Ma L.-J."/>
            <person name="Dead R."/>
            <person name="Young S."/>
            <person name="Zeng Q."/>
            <person name="Koehrsen M."/>
            <person name="Alvarado L."/>
            <person name="Berlin A."/>
            <person name="Chapman S.B."/>
            <person name="Chen Z."/>
            <person name="Freedman E."/>
            <person name="Gellesch M."/>
            <person name="Goldberg J."/>
            <person name="Griggs A."/>
            <person name="Gujja S."/>
            <person name="Heilman E.R."/>
            <person name="Heiman D."/>
            <person name="Hepburn T."/>
            <person name="Howarth C."/>
            <person name="Jen D."/>
            <person name="Larson L."/>
            <person name="Mehta T."/>
            <person name="Neiman D."/>
            <person name="Pearson M."/>
            <person name="Roberts A."/>
            <person name="Saif S."/>
            <person name="Shea T."/>
            <person name="Shenoy N."/>
            <person name="Sisk P."/>
            <person name="Stolte C."/>
            <person name="Sykes S."/>
            <person name="Walk T."/>
            <person name="White J."/>
            <person name="Yandava C."/>
            <person name="Haas B."/>
            <person name="Nusbaum C."/>
            <person name="Birren B."/>
        </authorList>
    </citation>
    <scope>NUCLEOTIDE SEQUENCE [LARGE SCALE GENOMIC DNA]</scope>
    <source>
        <strain evidence="14">R3-111a-1</strain>
    </source>
</reference>
<keyword evidence="6 11" id="KW-0999">Mitochondrion inner membrane</keyword>
<evidence type="ECO:0000256" key="1">
    <source>
        <dbReference type="ARBA" id="ARBA00004434"/>
    </source>
</evidence>
<evidence type="ECO:0000256" key="2">
    <source>
        <dbReference type="ARBA" id="ARBA00007668"/>
    </source>
</evidence>
<evidence type="ECO:0000256" key="10">
    <source>
        <dbReference type="ARBA" id="ARBA00023136"/>
    </source>
</evidence>
<dbReference type="HOGENOM" id="CLU_156007_0_1_1"/>
<reference evidence="13" key="4">
    <citation type="journal article" date="2015" name="G3 (Bethesda)">
        <title>Genome sequences of three phytopathogenic species of the Magnaporthaceae family of fungi.</title>
        <authorList>
            <person name="Okagaki L.H."/>
            <person name="Nunes C.C."/>
            <person name="Sailsbery J."/>
            <person name="Clay B."/>
            <person name="Brown D."/>
            <person name="John T."/>
            <person name="Oh Y."/>
            <person name="Young N."/>
            <person name="Fitzgerald M."/>
            <person name="Haas B.J."/>
            <person name="Zeng Q."/>
            <person name="Young S."/>
            <person name="Adiconis X."/>
            <person name="Fan L."/>
            <person name="Levin J.Z."/>
            <person name="Mitchell T.K."/>
            <person name="Okubara P.A."/>
            <person name="Farman M.L."/>
            <person name="Kohn L.M."/>
            <person name="Birren B."/>
            <person name="Ma L.-J."/>
            <person name="Dean R.A."/>
        </authorList>
    </citation>
    <scope>NUCLEOTIDE SEQUENCE</scope>
    <source>
        <strain evidence="13">R3-111a-1</strain>
    </source>
</reference>
<dbReference type="EnsemblFungi" id="EJT73053">
    <property type="protein sequence ID" value="EJT73053"/>
    <property type="gene ID" value="GGTG_09904"/>
</dbReference>
<dbReference type="eggNOG" id="KOG4116">
    <property type="taxonomic scope" value="Eukaryota"/>
</dbReference>
<dbReference type="STRING" id="644352.J3P8R9"/>
<keyword evidence="4 11" id="KW-0679">Respiratory chain</keyword>
<reference evidence="12" key="2">
    <citation type="submission" date="2010-07" db="EMBL/GenBank/DDBJ databases">
        <authorList>
            <consortium name="The Broad Institute Genome Sequencing Platform"/>
            <consortium name="Broad Institute Genome Sequencing Center for Infectious Disease"/>
            <person name="Ma L.-J."/>
            <person name="Dead R."/>
            <person name="Young S."/>
            <person name="Zeng Q."/>
            <person name="Koehrsen M."/>
            <person name="Alvarado L."/>
            <person name="Berlin A."/>
            <person name="Chapman S.B."/>
            <person name="Chen Z."/>
            <person name="Freedman E."/>
            <person name="Gellesch M."/>
            <person name="Goldberg J."/>
            <person name="Griggs A."/>
            <person name="Gujja S."/>
            <person name="Heilman E.R."/>
            <person name="Heiman D."/>
            <person name="Hepburn T."/>
            <person name="Howarth C."/>
            <person name="Jen D."/>
            <person name="Larson L."/>
            <person name="Mehta T."/>
            <person name="Neiman D."/>
            <person name="Pearson M."/>
            <person name="Roberts A."/>
            <person name="Saif S."/>
            <person name="Shea T."/>
            <person name="Shenoy N."/>
            <person name="Sisk P."/>
            <person name="Stolte C."/>
            <person name="Sykes S."/>
            <person name="Walk T."/>
            <person name="White J."/>
            <person name="Yandava C."/>
            <person name="Haas B."/>
            <person name="Nusbaum C."/>
            <person name="Birren B."/>
        </authorList>
    </citation>
    <scope>NUCLEOTIDE SEQUENCE</scope>
    <source>
        <strain evidence="12">R3-111a-1</strain>
    </source>
</reference>
<keyword evidence="9 11" id="KW-0496">Mitochondrion</keyword>
<dbReference type="AlphaFoldDB" id="J3P8R9"/>
<comment type="subcellular location">
    <subcellularLocation>
        <location evidence="1 11">Mitochondrion inner membrane</location>
        <topology evidence="1 11">Single-pass membrane protein</topology>
    </subcellularLocation>
</comment>
<evidence type="ECO:0000256" key="6">
    <source>
        <dbReference type="ARBA" id="ARBA00022792"/>
    </source>
</evidence>
<keyword evidence="10 11" id="KW-0472">Membrane</keyword>
<dbReference type="GO" id="GO:0005743">
    <property type="term" value="C:mitochondrial inner membrane"/>
    <property type="evidence" value="ECO:0007669"/>
    <property type="project" value="UniProtKB-SubCell"/>
</dbReference>
<keyword evidence="7 11" id="KW-0249">Electron transport</keyword>
<evidence type="ECO:0000313" key="12">
    <source>
        <dbReference type="EMBL" id="EJT73053.1"/>
    </source>
</evidence>
<evidence type="ECO:0000256" key="5">
    <source>
        <dbReference type="ARBA" id="ARBA00022692"/>
    </source>
</evidence>
<evidence type="ECO:0000256" key="11">
    <source>
        <dbReference type="RuleBase" id="RU368118"/>
    </source>
</evidence>
<dbReference type="InterPro" id="IPR004205">
    <property type="entry name" value="Cyt_bc1_su8"/>
</dbReference>
<proteinExistence type="inferred from homology"/>
<dbReference type="EMBL" id="GL385399">
    <property type="protein sequence ID" value="EJT73053.1"/>
    <property type="molecule type" value="Genomic_DNA"/>
</dbReference>